<evidence type="ECO:0000313" key="7">
    <source>
        <dbReference type="EMBL" id="CDS85820.1"/>
    </source>
</evidence>
<dbReference type="NCBIfam" id="TIGR02210">
    <property type="entry name" value="rodA_shape"/>
    <property type="match status" value="1"/>
</dbReference>
<reference evidence="7" key="1">
    <citation type="submission" date="2014-07" db="EMBL/GenBank/DDBJ databases">
        <authorList>
            <person name="Monot Marc"/>
        </authorList>
    </citation>
    <scope>NUCLEOTIDE SEQUENCE</scope>
    <source>
        <strain evidence="9">7032989</strain>
        <strain evidence="7">7032994</strain>
    </source>
</reference>
<dbReference type="EMBL" id="LK932392">
    <property type="protein sequence ID" value="CDS85820.1"/>
    <property type="molecule type" value="Genomic_DNA"/>
</dbReference>
<dbReference type="PANTHER" id="PTHR30474:SF1">
    <property type="entry name" value="PEPTIDOGLYCAN GLYCOSYLTRANSFERASE MRDB"/>
    <property type="match status" value="1"/>
</dbReference>
<dbReference type="InterPro" id="IPR011923">
    <property type="entry name" value="RodA/MrdB"/>
</dbReference>
<dbReference type="AlphaFoldDB" id="A0A069ABH9"/>
<keyword evidence="4 6" id="KW-1133">Transmembrane helix</keyword>
<name>A0A069ABH9_CLODI</name>
<evidence type="ECO:0000256" key="5">
    <source>
        <dbReference type="ARBA" id="ARBA00023136"/>
    </source>
</evidence>
<dbReference type="RefSeq" id="WP_025782665.1">
    <property type="nucleotide sequence ID" value="NZ_BBYB01000172.1"/>
</dbReference>
<dbReference type="EMBL" id="LK933127">
    <property type="protein sequence ID" value="CDT37124.1"/>
    <property type="molecule type" value="Genomic_DNA"/>
</dbReference>
<dbReference type="GO" id="GO:0008360">
    <property type="term" value="P:regulation of cell shape"/>
    <property type="evidence" value="ECO:0007669"/>
    <property type="project" value="UniProtKB-KW"/>
</dbReference>
<dbReference type="PANTHER" id="PTHR30474">
    <property type="entry name" value="CELL CYCLE PROTEIN"/>
    <property type="match status" value="1"/>
</dbReference>
<evidence type="ECO:0000313" key="9">
    <source>
        <dbReference type="EMBL" id="CDT37124.1"/>
    </source>
</evidence>
<feature type="transmembrane region" description="Helical" evidence="6">
    <location>
        <begin position="171"/>
        <end position="189"/>
    </location>
</feature>
<dbReference type="GO" id="GO:0015648">
    <property type="term" value="F:lipid-linked peptidoglycan transporter activity"/>
    <property type="evidence" value="ECO:0007669"/>
    <property type="project" value="TreeGrafter"/>
</dbReference>
<dbReference type="EMBL" id="LK932509">
    <property type="protein sequence ID" value="CDS86319.1"/>
    <property type="molecule type" value="Genomic_DNA"/>
</dbReference>
<feature type="transmembrane region" description="Helical" evidence="6">
    <location>
        <begin position="20"/>
        <end position="40"/>
    </location>
</feature>
<evidence type="ECO:0000256" key="3">
    <source>
        <dbReference type="ARBA" id="ARBA00022960"/>
    </source>
</evidence>
<dbReference type="GO" id="GO:0005886">
    <property type="term" value="C:plasma membrane"/>
    <property type="evidence" value="ECO:0007669"/>
    <property type="project" value="TreeGrafter"/>
</dbReference>
<feature type="transmembrane region" description="Helical" evidence="6">
    <location>
        <begin position="52"/>
        <end position="72"/>
    </location>
</feature>
<proteinExistence type="predicted"/>
<feature type="transmembrane region" description="Helical" evidence="6">
    <location>
        <begin position="196"/>
        <end position="212"/>
    </location>
</feature>
<comment type="subcellular location">
    <subcellularLocation>
        <location evidence="1">Membrane</location>
        <topology evidence="1">Multi-pass membrane protein</topology>
    </subcellularLocation>
</comment>
<sequence length="376" mass="41213">MKKININYKSTIKLIKQLDWKLIVTVLAIFIFGLVILSSATHANSTGSYNQLIKQGLAFVLGIGMIIVILFFDYNLLGRYYKALYIISLILLAIVLLPGIGTVKGGARSWINLGPLDLQTSEIVKLTFVLSYAKILESKKDKLNTLKEVMPVVVYSLPFIGLLIAQPDLGTGIVFCCMIFAMLFTAGLSSKLIKRGIIILLVSMPLMYLMMADHQKIRIEAFLNPEDVTLKGNYQVMQSLIAIGSGGVTGKGLYNGSQNQEDFLPVQDSDFIFAVVGEELGVIGMAVLIILFMIFLLRLLAIARDAKDFYGTLIVVGVMGMFGYQIIQNIGMTVALIPVTGVTLPFVSYGGSSLLTSLANLGLVLNVCMRRKKINF</sequence>
<evidence type="ECO:0000256" key="1">
    <source>
        <dbReference type="ARBA" id="ARBA00004141"/>
    </source>
</evidence>
<feature type="transmembrane region" description="Helical" evidence="6">
    <location>
        <begin position="271"/>
        <end position="297"/>
    </location>
</feature>
<feature type="transmembrane region" description="Helical" evidence="6">
    <location>
        <begin position="347"/>
        <end position="368"/>
    </location>
</feature>
<dbReference type="InterPro" id="IPR001182">
    <property type="entry name" value="FtsW/RodA"/>
</dbReference>
<accession>A0A069ABH9</accession>
<dbReference type="GO" id="GO:0032153">
    <property type="term" value="C:cell division site"/>
    <property type="evidence" value="ECO:0007669"/>
    <property type="project" value="TreeGrafter"/>
</dbReference>
<evidence type="ECO:0000256" key="6">
    <source>
        <dbReference type="SAM" id="Phobius"/>
    </source>
</evidence>
<keyword evidence="5 6" id="KW-0472">Membrane</keyword>
<evidence type="ECO:0000256" key="4">
    <source>
        <dbReference type="ARBA" id="ARBA00022989"/>
    </source>
</evidence>
<protein>
    <submittedName>
        <fullName evidence="7 8">Rod shape-determining protein</fullName>
    </submittedName>
</protein>
<keyword evidence="3" id="KW-0133">Cell shape</keyword>
<dbReference type="GO" id="GO:0051301">
    <property type="term" value="P:cell division"/>
    <property type="evidence" value="ECO:0007669"/>
    <property type="project" value="InterPro"/>
</dbReference>
<evidence type="ECO:0000256" key="2">
    <source>
        <dbReference type="ARBA" id="ARBA00022692"/>
    </source>
</evidence>
<keyword evidence="2 6" id="KW-0812">Transmembrane</keyword>
<dbReference type="Pfam" id="PF01098">
    <property type="entry name" value="FTSW_RODA_SPOVE"/>
    <property type="match status" value="1"/>
</dbReference>
<gene>
    <name evidence="7" type="primary">mrdB</name>
    <name evidence="9" type="ORF">BN1095_450056</name>
    <name evidence="8" type="ORF">BN1096_560056</name>
    <name evidence="7" type="ORF">BN1097_540058</name>
</gene>
<feature type="transmembrane region" description="Helical" evidence="6">
    <location>
        <begin position="309"/>
        <end position="327"/>
    </location>
</feature>
<organism evidence="7">
    <name type="scientific">Clostridioides difficile</name>
    <name type="common">Peptoclostridium difficile</name>
    <dbReference type="NCBI Taxonomy" id="1496"/>
    <lineage>
        <taxon>Bacteria</taxon>
        <taxon>Bacillati</taxon>
        <taxon>Bacillota</taxon>
        <taxon>Clostridia</taxon>
        <taxon>Peptostreptococcales</taxon>
        <taxon>Peptostreptococcaceae</taxon>
        <taxon>Clostridioides</taxon>
    </lineage>
</organism>
<evidence type="ECO:0000313" key="8">
    <source>
        <dbReference type="EMBL" id="CDS86319.1"/>
    </source>
</evidence>
<feature type="transmembrane region" description="Helical" evidence="6">
    <location>
        <begin position="84"/>
        <end position="103"/>
    </location>
</feature>